<protein>
    <submittedName>
        <fullName evidence="2">Uncharacterized protein</fullName>
    </submittedName>
</protein>
<keyword evidence="3" id="KW-1185">Reference proteome</keyword>
<dbReference type="GeneID" id="7750903"/>
<dbReference type="RefSeq" id="YP_002790727.1">
    <property type="nucleotide sequence ID" value="NC_012530.1"/>
</dbReference>
<evidence type="ECO:0000256" key="1">
    <source>
        <dbReference type="SAM" id="MobiDB-lite"/>
    </source>
</evidence>
<evidence type="ECO:0000313" key="2">
    <source>
        <dbReference type="EMBL" id="ACO36969.1"/>
    </source>
</evidence>
<dbReference type="Proteomes" id="UP000001878">
    <property type="component" value="Segment"/>
</dbReference>
<gene>
    <name evidence="2" type="ORF">lb338_phage_48</name>
</gene>
<proteinExistence type="predicted"/>
<organism evidence="2 3">
    <name type="scientific">Lactobacillus phage Lb338-1</name>
    <dbReference type="NCBI Taxonomy" id="2892342"/>
    <lineage>
        <taxon>Viruses</taxon>
        <taxon>Duplodnaviria</taxon>
        <taxon>Heunggongvirae</taxon>
        <taxon>Uroviricota</taxon>
        <taxon>Caudoviricetes</taxon>
        <taxon>Herelleviridae</taxon>
        <taxon>Mooreparkvirus</taxon>
        <taxon>Mooreparkvirus Lb3381</taxon>
    </lineage>
</organism>
<accession>C1KFF8</accession>
<name>C1KFF8_9CAUD</name>
<dbReference type="EMBL" id="FJ822135">
    <property type="protein sequence ID" value="ACO36969.1"/>
    <property type="molecule type" value="Genomic_DNA"/>
</dbReference>
<reference evidence="2 3" key="1">
    <citation type="journal article" date="2009" name="Gene">
        <title>Genome of a virulent bacteriophage Lb338-1 that lyses the probiotic Lactobacillus paracasei cheese strain.</title>
        <authorList>
            <person name="Alemayehu D."/>
            <person name="Ross R.P."/>
            <person name="O'Sullivan O."/>
            <person name="Coffey A."/>
            <person name="Stanton C."/>
            <person name="Fitzgerald G.F."/>
            <person name="McAuliffe O."/>
        </authorList>
    </citation>
    <scope>NUCLEOTIDE SEQUENCE [LARGE SCALE GENOMIC DNA]</scope>
    <source>
        <strain evidence="2">Lb338-1</strain>
    </source>
</reference>
<feature type="region of interest" description="Disordered" evidence="1">
    <location>
        <begin position="16"/>
        <end position="43"/>
    </location>
</feature>
<feature type="compositionally biased region" description="Polar residues" evidence="1">
    <location>
        <begin position="30"/>
        <end position="43"/>
    </location>
</feature>
<sequence>MGSASYCDIRHRTGWVGNRRPVGNKPASPCGSSWGNTGTLQLP</sequence>
<dbReference type="KEGG" id="vg:7750903"/>
<evidence type="ECO:0000313" key="3">
    <source>
        <dbReference type="Proteomes" id="UP000001878"/>
    </source>
</evidence>